<organism evidence="1 2">
    <name type="scientific">Pontibacillus chungwhensis BH030062</name>
    <dbReference type="NCBI Taxonomy" id="1385513"/>
    <lineage>
        <taxon>Bacteria</taxon>
        <taxon>Bacillati</taxon>
        <taxon>Bacillota</taxon>
        <taxon>Bacilli</taxon>
        <taxon>Bacillales</taxon>
        <taxon>Bacillaceae</taxon>
        <taxon>Pontibacillus</taxon>
    </lineage>
</organism>
<name>A0A0A2URY3_9BACI</name>
<dbReference type="eggNOG" id="ENOG50308Y0">
    <property type="taxonomic scope" value="Bacteria"/>
</dbReference>
<accession>A0A0A2URY3</accession>
<dbReference type="AlphaFoldDB" id="A0A0A2URY3"/>
<dbReference type="Proteomes" id="UP000030153">
    <property type="component" value="Unassembled WGS sequence"/>
</dbReference>
<reference evidence="1 2" key="1">
    <citation type="submission" date="2013-08" db="EMBL/GenBank/DDBJ databases">
        <title>Genome of Pontibacillus chungwhensis.</title>
        <authorList>
            <person name="Wang Q."/>
            <person name="Wang G."/>
        </authorList>
    </citation>
    <scope>NUCLEOTIDE SEQUENCE [LARGE SCALE GENOMIC DNA]</scope>
    <source>
        <strain evidence="1 2">BH030062</strain>
    </source>
</reference>
<dbReference type="EMBL" id="AVBG01000010">
    <property type="protein sequence ID" value="KGP90694.1"/>
    <property type="molecule type" value="Genomic_DNA"/>
</dbReference>
<dbReference type="STRING" id="1385513.N780_03155"/>
<dbReference type="RefSeq" id="WP_052115065.1">
    <property type="nucleotide sequence ID" value="NZ_AVBG01000010.1"/>
</dbReference>
<evidence type="ECO:0000313" key="1">
    <source>
        <dbReference type="EMBL" id="KGP90694.1"/>
    </source>
</evidence>
<proteinExistence type="predicted"/>
<comment type="caution">
    <text evidence="1">The sequence shown here is derived from an EMBL/GenBank/DDBJ whole genome shotgun (WGS) entry which is preliminary data.</text>
</comment>
<protein>
    <submittedName>
        <fullName evidence="1">Uncharacterized protein</fullName>
    </submittedName>
</protein>
<evidence type="ECO:0000313" key="2">
    <source>
        <dbReference type="Proteomes" id="UP000030153"/>
    </source>
</evidence>
<gene>
    <name evidence="1" type="ORF">N780_03155</name>
</gene>
<keyword evidence="2" id="KW-1185">Reference proteome</keyword>
<sequence length="77" mass="9577">MPRIRIFEPHWMKPFHDLNKHMDLKESWFQFPEKKKAKFDQEFQSFHTSHDEWHKSFQEGINEIEKAMNELEKKMEG</sequence>